<dbReference type="PROSITE" id="PS51257">
    <property type="entry name" value="PROKAR_LIPOPROTEIN"/>
    <property type="match status" value="1"/>
</dbReference>
<dbReference type="OrthoDB" id="237998at2157"/>
<comment type="caution">
    <text evidence="2">The sequence shown here is derived from an EMBL/GenBank/DDBJ whole genome shotgun (WGS) entry which is preliminary data.</text>
</comment>
<reference evidence="2 3" key="1">
    <citation type="submission" date="2019-12" db="EMBL/GenBank/DDBJ databases">
        <title>Halocatena pleomorpha gen. nov. sp. nov., an extremely halophilic archaeon of family Halobacteriaceae isolated from saltpan soil.</title>
        <authorList>
            <person name="Pal Y."/>
            <person name="Verma A."/>
            <person name="Krishnamurthi S."/>
            <person name="Kumar P."/>
        </authorList>
    </citation>
    <scope>NUCLEOTIDE SEQUENCE [LARGE SCALE GENOMIC DNA]</scope>
    <source>
        <strain evidence="2 3">JCM 16495</strain>
    </source>
</reference>
<dbReference type="EMBL" id="WSZK01000026">
    <property type="protein sequence ID" value="MWG35740.1"/>
    <property type="molecule type" value="Genomic_DNA"/>
</dbReference>
<evidence type="ECO:0000313" key="2">
    <source>
        <dbReference type="EMBL" id="MWG35740.1"/>
    </source>
</evidence>
<proteinExistence type="predicted"/>
<organism evidence="2 3">
    <name type="scientific">Halomarina oriensis</name>
    <dbReference type="NCBI Taxonomy" id="671145"/>
    <lineage>
        <taxon>Archaea</taxon>
        <taxon>Methanobacteriati</taxon>
        <taxon>Methanobacteriota</taxon>
        <taxon>Stenosarchaea group</taxon>
        <taxon>Halobacteria</taxon>
        <taxon>Halobacteriales</taxon>
        <taxon>Natronomonadaceae</taxon>
        <taxon>Halomarina</taxon>
    </lineage>
</organism>
<accession>A0A6B0GM59</accession>
<evidence type="ECO:0000256" key="1">
    <source>
        <dbReference type="SAM" id="MobiDB-lite"/>
    </source>
</evidence>
<dbReference type="RefSeq" id="WP_158205411.1">
    <property type="nucleotide sequence ID" value="NZ_WSZK01000026.1"/>
</dbReference>
<feature type="compositionally biased region" description="Low complexity" evidence="1">
    <location>
        <begin position="30"/>
        <end position="41"/>
    </location>
</feature>
<evidence type="ECO:0000313" key="3">
    <source>
        <dbReference type="Proteomes" id="UP000451471"/>
    </source>
</evidence>
<name>A0A6B0GM59_9EURY</name>
<dbReference type="Proteomes" id="UP000451471">
    <property type="component" value="Unassembled WGS sequence"/>
</dbReference>
<dbReference type="AlphaFoldDB" id="A0A6B0GM59"/>
<gene>
    <name evidence="2" type="ORF">GQS65_14815</name>
</gene>
<evidence type="ECO:0008006" key="4">
    <source>
        <dbReference type="Google" id="ProtNLM"/>
    </source>
</evidence>
<feature type="region of interest" description="Disordered" evidence="1">
    <location>
        <begin position="23"/>
        <end position="55"/>
    </location>
</feature>
<sequence length="286" mass="30482">MRTGHSALLVLAVVVAGCGGVTAPGGDGAPDGPTPAAVPTDHPMDDRPPGVGRNGLSDPIEVADGHAETLEARSFTRRLASVVRYRNGTVMSRFDQTVRHAPGETYARTVYGERTVSFFAATGGVEEVWTNDTVAVRRLSSEAGVEYVAGSPPRDAVFRERLYSLLASMRTGETTANATAYRVHTAEVPALFSTFTQRLTSIETWNQTLVVEPDGRIRLLRIEYTGNASASGPSIPVAGTYELRFADVGNTSVERPAWVPEALNVTTGRQGPQTNSLIARPAEATV</sequence>
<keyword evidence="3" id="KW-1185">Reference proteome</keyword>
<protein>
    <recommendedName>
        <fullName evidence="4">DUF2092 domain-containing protein</fullName>
    </recommendedName>
</protein>